<comment type="caution">
    <text evidence="2">The sequence shown here is derived from an EMBL/GenBank/DDBJ whole genome shotgun (WGS) entry which is preliminary data.</text>
</comment>
<sequence length="110" mass="12039">MRPVTTLLVLTTLPDQPAAEALARELVEARLAACINVLAPCRSVYRWQGALEVANEVPLLIKTSSECYSALEAAIRSRHPYQLPEVIALPVVAGLPEYLAWVASETRRAD</sequence>
<dbReference type="EMBL" id="JADJOT010000010">
    <property type="protein sequence ID" value="MBK7955311.1"/>
    <property type="molecule type" value="Genomic_DNA"/>
</dbReference>
<dbReference type="AlphaFoldDB" id="A0A935TAZ8"/>
<protein>
    <submittedName>
        <fullName evidence="2">Divalent-cation tolerance protein CutA</fullName>
    </submittedName>
</protein>
<evidence type="ECO:0000313" key="2">
    <source>
        <dbReference type="EMBL" id="MBK7955311.1"/>
    </source>
</evidence>
<reference evidence="2 3" key="1">
    <citation type="submission" date="2020-10" db="EMBL/GenBank/DDBJ databases">
        <title>Connecting structure to function with the recovery of over 1000 high-quality activated sludge metagenome-assembled genomes encoding full-length rRNA genes using long-read sequencing.</title>
        <authorList>
            <person name="Singleton C.M."/>
            <person name="Petriglieri F."/>
            <person name="Kristensen J.M."/>
            <person name="Kirkegaard R.H."/>
            <person name="Michaelsen T.Y."/>
            <person name="Andersen M.H."/>
            <person name="Karst S.M."/>
            <person name="Dueholm M.S."/>
            <person name="Nielsen P.H."/>
            <person name="Albertsen M."/>
        </authorList>
    </citation>
    <scope>NUCLEOTIDE SEQUENCE [LARGE SCALE GENOMIC DNA]</scope>
    <source>
        <strain evidence="2">Fred_18-Q3-R57-64_BAT3C.720</strain>
    </source>
</reference>
<dbReference type="PANTHER" id="PTHR23419">
    <property type="entry name" value="DIVALENT CATION TOLERANCE CUTA-RELATED"/>
    <property type="match status" value="1"/>
</dbReference>
<dbReference type="PANTHER" id="PTHR23419:SF8">
    <property type="entry name" value="FI09726P"/>
    <property type="match status" value="1"/>
</dbReference>
<gene>
    <name evidence="2" type="ORF">IPK02_15905</name>
</gene>
<organism evidence="2 3">
    <name type="scientific">Candidatus Accumulibacter affinis</name>
    <dbReference type="NCBI Taxonomy" id="2954384"/>
    <lineage>
        <taxon>Bacteria</taxon>
        <taxon>Pseudomonadati</taxon>
        <taxon>Pseudomonadota</taxon>
        <taxon>Betaproteobacteria</taxon>
        <taxon>Candidatus Accumulibacter</taxon>
    </lineage>
</organism>
<name>A0A935TAZ8_9PROT</name>
<accession>A0A935TAZ8</accession>
<dbReference type="Pfam" id="PF03091">
    <property type="entry name" value="CutA1"/>
    <property type="match status" value="1"/>
</dbReference>
<dbReference type="InterPro" id="IPR011322">
    <property type="entry name" value="N-reg_PII-like_a/b"/>
</dbReference>
<dbReference type="Gene3D" id="3.30.70.120">
    <property type="match status" value="1"/>
</dbReference>
<evidence type="ECO:0000313" key="3">
    <source>
        <dbReference type="Proteomes" id="UP000706151"/>
    </source>
</evidence>
<proteinExistence type="inferred from homology"/>
<dbReference type="Proteomes" id="UP000706151">
    <property type="component" value="Unassembled WGS sequence"/>
</dbReference>
<dbReference type="GO" id="GO:0005507">
    <property type="term" value="F:copper ion binding"/>
    <property type="evidence" value="ECO:0007669"/>
    <property type="project" value="TreeGrafter"/>
</dbReference>
<dbReference type="SUPFAM" id="SSF54913">
    <property type="entry name" value="GlnB-like"/>
    <property type="match status" value="1"/>
</dbReference>
<dbReference type="InterPro" id="IPR004323">
    <property type="entry name" value="Ion_tolerance_CutA"/>
</dbReference>
<comment type="similarity">
    <text evidence="1">Belongs to the CutA family.</text>
</comment>
<dbReference type="GO" id="GO:0010038">
    <property type="term" value="P:response to metal ion"/>
    <property type="evidence" value="ECO:0007669"/>
    <property type="project" value="InterPro"/>
</dbReference>
<dbReference type="InterPro" id="IPR015867">
    <property type="entry name" value="N-reg_PII/ATP_PRibTrfase_C"/>
</dbReference>
<evidence type="ECO:0000256" key="1">
    <source>
        <dbReference type="ARBA" id="ARBA00010169"/>
    </source>
</evidence>